<accession>A0A396IJ63</accession>
<protein>
    <recommendedName>
        <fullName evidence="3">Transmembrane protein</fullName>
    </recommendedName>
</protein>
<evidence type="ECO:0000256" key="1">
    <source>
        <dbReference type="SAM" id="SignalP"/>
    </source>
</evidence>
<comment type="caution">
    <text evidence="2">The sequence shown here is derived from an EMBL/GenBank/DDBJ whole genome shotgun (WGS) entry which is preliminary data.</text>
</comment>
<proteinExistence type="predicted"/>
<dbReference type="AlphaFoldDB" id="A0A396IJ63"/>
<sequence>MMVFIYLFVIYNIEFCLFIHQCYSTTSTVISLINGITKVMDSTEELGQLPNQLQILKGPSFLHSAAAQNQSHKESPIEVDKDIGRLIGKASTTVVVEEMATSTSCSKIDSLPINEAPKNGESLRCDFVEFETFANDPVSNSSCMLEIVRSDVAIEDMNQEPQMENQSKDANVSN</sequence>
<evidence type="ECO:0008006" key="3">
    <source>
        <dbReference type="Google" id="ProtNLM"/>
    </source>
</evidence>
<dbReference type="EMBL" id="PSQE01000003">
    <property type="protein sequence ID" value="RHN65659.1"/>
    <property type="molecule type" value="Genomic_DNA"/>
</dbReference>
<feature type="chain" id="PRO_5017449561" description="Transmembrane protein" evidence="1">
    <location>
        <begin position="25"/>
        <end position="174"/>
    </location>
</feature>
<feature type="signal peptide" evidence="1">
    <location>
        <begin position="1"/>
        <end position="24"/>
    </location>
</feature>
<keyword evidence="1" id="KW-0732">Signal</keyword>
<organism evidence="2">
    <name type="scientific">Medicago truncatula</name>
    <name type="common">Barrel medic</name>
    <name type="synonym">Medicago tribuloides</name>
    <dbReference type="NCBI Taxonomy" id="3880"/>
    <lineage>
        <taxon>Eukaryota</taxon>
        <taxon>Viridiplantae</taxon>
        <taxon>Streptophyta</taxon>
        <taxon>Embryophyta</taxon>
        <taxon>Tracheophyta</taxon>
        <taxon>Spermatophyta</taxon>
        <taxon>Magnoliopsida</taxon>
        <taxon>eudicotyledons</taxon>
        <taxon>Gunneridae</taxon>
        <taxon>Pentapetalae</taxon>
        <taxon>rosids</taxon>
        <taxon>fabids</taxon>
        <taxon>Fabales</taxon>
        <taxon>Fabaceae</taxon>
        <taxon>Papilionoideae</taxon>
        <taxon>50 kb inversion clade</taxon>
        <taxon>NPAAA clade</taxon>
        <taxon>Hologalegina</taxon>
        <taxon>IRL clade</taxon>
        <taxon>Trifolieae</taxon>
        <taxon>Medicago</taxon>
    </lineage>
</organism>
<gene>
    <name evidence="2" type="ORF">MtrunA17_Chr3g0082361</name>
</gene>
<reference evidence="2" key="1">
    <citation type="journal article" date="2018" name="Nat. Plants">
        <title>Whole-genome landscape of Medicago truncatula symbiotic genes.</title>
        <authorList>
            <person name="Pecrix Y."/>
            <person name="Gamas P."/>
            <person name="Carrere S."/>
        </authorList>
    </citation>
    <scope>NUCLEOTIDE SEQUENCE</scope>
    <source>
        <tissue evidence="2">Leaves</tissue>
    </source>
</reference>
<dbReference type="Proteomes" id="UP000265566">
    <property type="component" value="Chromosome 3"/>
</dbReference>
<name>A0A396IJ63_MEDTR</name>
<evidence type="ECO:0000313" key="2">
    <source>
        <dbReference type="EMBL" id="RHN65659.1"/>
    </source>
</evidence>
<dbReference type="Gramene" id="rna13527">
    <property type="protein sequence ID" value="RHN65659.1"/>
    <property type="gene ID" value="gene13527"/>
</dbReference>